<evidence type="ECO:0008006" key="3">
    <source>
        <dbReference type="Google" id="ProtNLM"/>
    </source>
</evidence>
<organism evidence="1 2">
    <name type="scientific">Mycena citricolor</name>
    <dbReference type="NCBI Taxonomy" id="2018698"/>
    <lineage>
        <taxon>Eukaryota</taxon>
        <taxon>Fungi</taxon>
        <taxon>Dikarya</taxon>
        <taxon>Basidiomycota</taxon>
        <taxon>Agaricomycotina</taxon>
        <taxon>Agaricomycetes</taxon>
        <taxon>Agaricomycetidae</taxon>
        <taxon>Agaricales</taxon>
        <taxon>Marasmiineae</taxon>
        <taxon>Mycenaceae</taxon>
        <taxon>Mycena</taxon>
    </lineage>
</organism>
<name>A0AAD2Q7V0_9AGAR</name>
<dbReference type="AlphaFoldDB" id="A0AAD2Q7V0"/>
<evidence type="ECO:0000313" key="2">
    <source>
        <dbReference type="Proteomes" id="UP001295794"/>
    </source>
</evidence>
<evidence type="ECO:0000313" key="1">
    <source>
        <dbReference type="EMBL" id="CAK5283797.1"/>
    </source>
</evidence>
<sequence length="546" mass="62145">MLLLSFVLFGAFELHIPPRPSFTIGTSRKQQQSFRPTLDSLPEDLIRLIAARVVDVTPIKYGKVWGEEQNEQLPLLPLSVTCKHLRACLKSLIFKTVHNWNIDGKTGSEGSLSDDEQLCRTVHMRDHAIRHEHVLEVDDGVYEGLAQMPALQRVVMRYKVSLPPAALQCLPRIRHLTSLEIYQARLDGPVLPPLEFPLLEKLLLIIAGFRGVIRAPEIDKIVERANVGRLLRSVSGRLSHLHVSGDLLPDDFGDIRWQQLQKLVVSEHSPATYLLVPALTARMPTLRALHILYAADMSRPADELHPPFVYGDPDGKLLVETVPHLTSLSLSNLTEDDPVFSQLPASLTALHLHAWRDPYYGRRDRLDIRGETALTNASAMAIVLNHLSNLTHLLEFTVVLNEFPAAPLLEAIATTFPSLVYLEISHATYGYPRERREELEDARDPTIIAPLARLHHLRTLRITLNMLRNRFDRQVPILPILCWLFDGIPSLETAQFSWFTHFSWVPARDPEWRGWNSYDRAYMIRELAKPPPPRRILKPLREIDSD</sequence>
<protein>
    <recommendedName>
        <fullName evidence="3">F-box domain-containing protein</fullName>
    </recommendedName>
</protein>
<keyword evidence="2" id="KW-1185">Reference proteome</keyword>
<gene>
    <name evidence="1" type="ORF">MYCIT1_LOCUS36620</name>
</gene>
<accession>A0AAD2Q7V0</accession>
<proteinExistence type="predicted"/>
<dbReference type="InterPro" id="IPR032675">
    <property type="entry name" value="LRR_dom_sf"/>
</dbReference>
<comment type="caution">
    <text evidence="1">The sequence shown here is derived from an EMBL/GenBank/DDBJ whole genome shotgun (WGS) entry which is preliminary data.</text>
</comment>
<reference evidence="1" key="1">
    <citation type="submission" date="2023-11" db="EMBL/GenBank/DDBJ databases">
        <authorList>
            <person name="De Vega J J."/>
            <person name="De Vega J J."/>
        </authorList>
    </citation>
    <scope>NUCLEOTIDE SEQUENCE</scope>
</reference>
<dbReference type="SUPFAM" id="SSF52047">
    <property type="entry name" value="RNI-like"/>
    <property type="match status" value="1"/>
</dbReference>
<dbReference type="Proteomes" id="UP001295794">
    <property type="component" value="Unassembled WGS sequence"/>
</dbReference>
<dbReference type="EMBL" id="CAVNYO010000476">
    <property type="protein sequence ID" value="CAK5283797.1"/>
    <property type="molecule type" value="Genomic_DNA"/>
</dbReference>
<dbReference type="Gene3D" id="3.80.10.10">
    <property type="entry name" value="Ribonuclease Inhibitor"/>
    <property type="match status" value="1"/>
</dbReference>